<protein>
    <recommendedName>
        <fullName evidence="4">Glycosyl hydrolase</fullName>
    </recommendedName>
</protein>
<keyword evidence="3" id="KW-1185">Reference proteome</keyword>
<keyword evidence="1" id="KW-0732">Signal</keyword>
<organism evidence="2 3">
    <name type="scientific">Pseudoduganella aquatica</name>
    <dbReference type="NCBI Taxonomy" id="2660641"/>
    <lineage>
        <taxon>Bacteria</taxon>
        <taxon>Pseudomonadati</taxon>
        <taxon>Pseudomonadota</taxon>
        <taxon>Betaproteobacteria</taxon>
        <taxon>Burkholderiales</taxon>
        <taxon>Oxalobacteraceae</taxon>
        <taxon>Telluria group</taxon>
        <taxon>Pseudoduganella</taxon>
    </lineage>
</organism>
<evidence type="ECO:0008006" key="4">
    <source>
        <dbReference type="Google" id="ProtNLM"/>
    </source>
</evidence>
<dbReference type="Proteomes" id="UP000450676">
    <property type="component" value="Unassembled WGS sequence"/>
</dbReference>
<feature type="signal peptide" evidence="1">
    <location>
        <begin position="1"/>
        <end position="18"/>
    </location>
</feature>
<proteinExistence type="predicted"/>
<dbReference type="RefSeq" id="WP_161073899.1">
    <property type="nucleotide sequence ID" value="NZ_WWCU01000025.1"/>
</dbReference>
<dbReference type="InterPro" id="IPR036278">
    <property type="entry name" value="Sialidase_sf"/>
</dbReference>
<comment type="caution">
    <text evidence="2">The sequence shown here is derived from an EMBL/GenBank/DDBJ whole genome shotgun (WGS) entry which is preliminary data.</text>
</comment>
<gene>
    <name evidence="2" type="ORF">GTP77_19930</name>
</gene>
<accession>A0A7X4KNT9</accession>
<feature type="chain" id="PRO_5031161906" description="Glycosyl hydrolase" evidence="1">
    <location>
        <begin position="19"/>
        <end position="300"/>
    </location>
</feature>
<dbReference type="EMBL" id="WWCU01000025">
    <property type="protein sequence ID" value="MYN09598.1"/>
    <property type="molecule type" value="Genomic_DNA"/>
</dbReference>
<dbReference type="SUPFAM" id="SSF50939">
    <property type="entry name" value="Sialidases"/>
    <property type="match status" value="1"/>
</dbReference>
<evidence type="ECO:0000313" key="2">
    <source>
        <dbReference type="EMBL" id="MYN09598.1"/>
    </source>
</evidence>
<reference evidence="2 3" key="1">
    <citation type="submission" date="2019-12" db="EMBL/GenBank/DDBJ databases">
        <title>Novel species isolated from a subtropical stream in China.</title>
        <authorList>
            <person name="Lu H."/>
        </authorList>
    </citation>
    <scope>NUCLEOTIDE SEQUENCE [LARGE SCALE GENOMIC DNA]</scope>
    <source>
        <strain evidence="2 3">FT127W</strain>
    </source>
</reference>
<evidence type="ECO:0000256" key="1">
    <source>
        <dbReference type="SAM" id="SignalP"/>
    </source>
</evidence>
<evidence type="ECO:0000313" key="3">
    <source>
        <dbReference type="Proteomes" id="UP000450676"/>
    </source>
</evidence>
<dbReference type="AlphaFoldDB" id="A0A7X4KNT9"/>
<name>A0A7X4KNT9_9BURK</name>
<sequence length="300" mass="31373">MRLALALGAAVLAPAAMAGVPFDYRIGATGITEDEHGIVIHAHEPVRLELRPGGRIWPPLVVDDGGRIYVGGTVIDALSGRVLQAGGRDVLALPYGVQVAPEAGGYRFRSSATPGRDCLLPLNKLNAGGGKSALRAMKDASVAFASSPRGVVGLATQLGMNGKVSGYTASLIDAASCKVAHSTWLGNPDLLVELAASKAGGWWITGSAAQTLLRSADGRRWRKVRVPAQGAPLTSSYAVNDKEIWVAAAQSGESEERPYMLSYSGDGGASWASLRRDDPLLGRLPPAWLEGQRRRAAGSD</sequence>